<dbReference type="Gene3D" id="3.40.50.2000">
    <property type="entry name" value="Glycogen Phosphorylase B"/>
    <property type="match status" value="2"/>
</dbReference>
<dbReference type="PANTHER" id="PTHR48050:SF13">
    <property type="entry name" value="STEROL 3-BETA-GLUCOSYLTRANSFERASE UGT80A2"/>
    <property type="match status" value="1"/>
</dbReference>
<name>A0A7W7Q3W8_9PSEU</name>
<evidence type="ECO:0000259" key="4">
    <source>
        <dbReference type="Pfam" id="PF06722"/>
    </source>
</evidence>
<dbReference type="EMBL" id="JACHJQ010000002">
    <property type="protein sequence ID" value="MBB4906244.1"/>
    <property type="molecule type" value="Genomic_DNA"/>
</dbReference>
<dbReference type="Pfam" id="PF06722">
    <property type="entry name" value="EryCIII-like_C"/>
    <property type="match status" value="1"/>
</dbReference>
<keyword evidence="2" id="KW-0328">Glycosyltransferase</keyword>
<accession>A0A7W7Q3W8</accession>
<dbReference type="SUPFAM" id="SSF53756">
    <property type="entry name" value="UDP-Glycosyltransferase/glycogen phosphorylase"/>
    <property type="match status" value="1"/>
</dbReference>
<dbReference type="RefSeq" id="WP_184810341.1">
    <property type="nucleotide sequence ID" value="NZ_JACHJQ010000002.1"/>
</dbReference>
<dbReference type="FunFam" id="3.40.50.2000:FF:000072">
    <property type="entry name" value="Glycosyl transferase"/>
    <property type="match status" value="1"/>
</dbReference>
<dbReference type="InterPro" id="IPR050426">
    <property type="entry name" value="Glycosyltransferase_28"/>
</dbReference>
<evidence type="ECO:0000256" key="3">
    <source>
        <dbReference type="ARBA" id="ARBA00022679"/>
    </source>
</evidence>
<proteinExistence type="inferred from homology"/>
<comment type="caution">
    <text evidence="6">The sequence shown here is derived from an EMBL/GenBank/DDBJ whole genome shotgun (WGS) entry which is preliminary data.</text>
</comment>
<dbReference type="InterPro" id="IPR048284">
    <property type="entry name" value="EryCIII-like_N"/>
</dbReference>
<dbReference type="PANTHER" id="PTHR48050">
    <property type="entry name" value="STEROL 3-BETA-GLUCOSYLTRANSFERASE"/>
    <property type="match status" value="1"/>
</dbReference>
<dbReference type="InterPro" id="IPR002213">
    <property type="entry name" value="UDP_glucos_trans"/>
</dbReference>
<sequence length="391" mass="41740">MKILFLTSPGFGHNLPVVSLVWALRAAGHDVVLGTAGATATHLPALARSGLAVVELATVAQVTEVYRTGTADVGLGGLSDKELRGMARRAADTPYHEVDRPFGALSDAMADGAVEFARWWRPDLVVHSRLQGAGPLVAAKLGVPAIEHADGLTSNREITLKLAAELDDAYRRHGVAGFPDRYELLNIAPPSMVTGDRGWAMRHVPYHGGIVLPEWLRRTPDRPRITITMGSILPMLWPRLRPLRWIADVAAGVDAEFVLALAGVDTSVLGPLPPNVRTANEWLPVDALAATTHAMIHHGGSGSMMAALAAGVPQLVLPFVGDEFGNARAVVRRGVGLEIDIDRERVTAAVVRQLVDDESLRTAAAEVRAEVAAMPSPADLVPRVTDLARSR</sequence>
<evidence type="ECO:0000313" key="7">
    <source>
        <dbReference type="Proteomes" id="UP000520767"/>
    </source>
</evidence>
<dbReference type="InterPro" id="IPR010610">
    <property type="entry name" value="EryCIII-like_C"/>
</dbReference>
<organism evidence="6 7">
    <name type="scientific">Actinophytocola algeriensis</name>
    <dbReference type="NCBI Taxonomy" id="1768010"/>
    <lineage>
        <taxon>Bacteria</taxon>
        <taxon>Bacillati</taxon>
        <taxon>Actinomycetota</taxon>
        <taxon>Actinomycetes</taxon>
        <taxon>Pseudonocardiales</taxon>
        <taxon>Pseudonocardiaceae</taxon>
    </lineage>
</organism>
<dbReference type="Proteomes" id="UP000520767">
    <property type="component" value="Unassembled WGS sequence"/>
</dbReference>
<dbReference type="CDD" id="cd03784">
    <property type="entry name" value="GT1_Gtf-like"/>
    <property type="match status" value="1"/>
</dbReference>
<keyword evidence="7" id="KW-1185">Reference proteome</keyword>
<dbReference type="GO" id="GO:0008194">
    <property type="term" value="F:UDP-glycosyltransferase activity"/>
    <property type="evidence" value="ECO:0007669"/>
    <property type="project" value="InterPro"/>
</dbReference>
<comment type="similarity">
    <text evidence="1">Belongs to the glycosyltransferase 28 family.</text>
</comment>
<dbReference type="GO" id="GO:0017000">
    <property type="term" value="P:antibiotic biosynthetic process"/>
    <property type="evidence" value="ECO:0007669"/>
    <property type="project" value="UniProtKB-ARBA"/>
</dbReference>
<dbReference type="Pfam" id="PF21036">
    <property type="entry name" value="EryCIII-like_N"/>
    <property type="match status" value="1"/>
</dbReference>
<reference evidence="6 7" key="1">
    <citation type="submission" date="2020-08" db="EMBL/GenBank/DDBJ databases">
        <title>Genomic Encyclopedia of Type Strains, Phase III (KMG-III): the genomes of soil and plant-associated and newly described type strains.</title>
        <authorList>
            <person name="Whitman W."/>
        </authorList>
    </citation>
    <scope>NUCLEOTIDE SEQUENCE [LARGE SCALE GENOMIC DNA]</scope>
    <source>
        <strain evidence="6 7">CECT 8960</strain>
    </source>
</reference>
<dbReference type="AlphaFoldDB" id="A0A7W7Q3W8"/>
<feature type="domain" description="Erythromycin biosynthesis protein CIII-like C-terminal" evidence="4">
    <location>
        <begin position="245"/>
        <end position="387"/>
    </location>
</feature>
<feature type="domain" description="Erythromycin biosynthesis protein CIII-like N-terminal" evidence="5">
    <location>
        <begin position="22"/>
        <end position="230"/>
    </location>
</feature>
<dbReference type="GO" id="GO:0016758">
    <property type="term" value="F:hexosyltransferase activity"/>
    <property type="evidence" value="ECO:0007669"/>
    <property type="project" value="UniProtKB-ARBA"/>
</dbReference>
<gene>
    <name evidence="6" type="ORF">FHR82_002461</name>
</gene>
<evidence type="ECO:0000313" key="6">
    <source>
        <dbReference type="EMBL" id="MBB4906244.1"/>
    </source>
</evidence>
<keyword evidence="3 6" id="KW-0808">Transferase</keyword>
<evidence type="ECO:0000256" key="1">
    <source>
        <dbReference type="ARBA" id="ARBA00006962"/>
    </source>
</evidence>
<evidence type="ECO:0000259" key="5">
    <source>
        <dbReference type="Pfam" id="PF21036"/>
    </source>
</evidence>
<protein>
    <submittedName>
        <fullName evidence="6">UDP:flavonoid glycosyltransferase YjiC (YdhE family)</fullName>
    </submittedName>
</protein>
<evidence type="ECO:0000256" key="2">
    <source>
        <dbReference type="ARBA" id="ARBA00022676"/>
    </source>
</evidence>